<name>S3CWV5_GLAL2</name>
<protein>
    <recommendedName>
        <fullName evidence="10">Carboxylic ester hydrolase</fullName>
        <ecNumber evidence="10">3.1.1.-</ecNumber>
    </recommendedName>
</protein>
<dbReference type="Proteomes" id="UP000016922">
    <property type="component" value="Unassembled WGS sequence"/>
</dbReference>
<keyword evidence="6 10" id="KW-0378">Hydrolase</keyword>
<proteinExistence type="inferred from homology"/>
<evidence type="ECO:0000256" key="10">
    <source>
        <dbReference type="RuleBase" id="RU361238"/>
    </source>
</evidence>
<dbReference type="PANTHER" id="PTHR33938:SF15">
    <property type="entry name" value="FERULOYL ESTERASE B-RELATED"/>
    <property type="match status" value="1"/>
</dbReference>
<keyword evidence="8" id="KW-1015">Disulfide bond</keyword>
<keyword evidence="5" id="KW-0732">Signal</keyword>
<dbReference type="SUPFAM" id="SSF53474">
    <property type="entry name" value="alpha/beta-Hydrolases"/>
    <property type="match status" value="1"/>
</dbReference>
<dbReference type="InterPro" id="IPR029058">
    <property type="entry name" value="AB_hydrolase_fold"/>
</dbReference>
<gene>
    <name evidence="11" type="ORF">GLAREA_00594</name>
</gene>
<evidence type="ECO:0000256" key="3">
    <source>
        <dbReference type="ARBA" id="ARBA00022651"/>
    </source>
</evidence>
<dbReference type="GO" id="GO:0046872">
    <property type="term" value="F:metal ion binding"/>
    <property type="evidence" value="ECO:0007669"/>
    <property type="project" value="UniProtKB-KW"/>
</dbReference>
<keyword evidence="3" id="KW-0858">Xylan degradation</keyword>
<dbReference type="HOGENOM" id="CLU_014819_1_0_1"/>
<comment type="similarity">
    <text evidence="1 10">Belongs to the tannase family.</text>
</comment>
<dbReference type="GO" id="GO:0045493">
    <property type="term" value="P:xylan catabolic process"/>
    <property type="evidence" value="ECO:0007669"/>
    <property type="project" value="UniProtKB-KW"/>
</dbReference>
<evidence type="ECO:0000256" key="4">
    <source>
        <dbReference type="ARBA" id="ARBA00022723"/>
    </source>
</evidence>
<dbReference type="InterPro" id="IPR011118">
    <property type="entry name" value="Tannase/feruloyl_esterase"/>
</dbReference>
<reference evidence="11 12" key="1">
    <citation type="journal article" date="2013" name="BMC Genomics">
        <title>Genomics-driven discovery of the pneumocandin biosynthetic gene cluster in the fungus Glarea lozoyensis.</title>
        <authorList>
            <person name="Chen L."/>
            <person name="Yue Q."/>
            <person name="Zhang X."/>
            <person name="Xiang M."/>
            <person name="Wang C."/>
            <person name="Li S."/>
            <person name="Che Y."/>
            <person name="Ortiz-Lopez F.J."/>
            <person name="Bills G.F."/>
            <person name="Liu X."/>
            <person name="An Z."/>
        </authorList>
    </citation>
    <scope>NUCLEOTIDE SEQUENCE [LARGE SCALE GENOMIC DNA]</scope>
    <source>
        <strain evidence="12">ATCC 20868 / MF5171</strain>
    </source>
</reference>
<keyword evidence="12" id="KW-1185">Reference proteome</keyword>
<evidence type="ECO:0000313" key="12">
    <source>
        <dbReference type="Proteomes" id="UP000016922"/>
    </source>
</evidence>
<dbReference type="OMA" id="HCNSGPG"/>
<dbReference type="GeneID" id="19459652"/>
<dbReference type="eggNOG" id="ENOG502SHYE">
    <property type="taxonomic scope" value="Eukaryota"/>
</dbReference>
<keyword evidence="7" id="KW-0106">Calcium</keyword>
<sequence length="529" mass="58880">MIGIAMAAIMQPLAVGLSNYPNFTSKCLEFNPLNYVTNSAIITLEPVAKGSTIFYPNDDVTCNRPNQTVSVDICRIALNISTSSRSHVLAELWLPEAWDGRFLATGNGGLDGCTKYEDINYGAKYGFASIGSNNGHSGTSGVSFLHNNDVLEDYAYRSLHAITKMGKSLTSAFYSKTILKSYYLGCSGGGRQGLKAAEKYPRDFDGIVIGAPALNFNYLSSWRMSFLNKTGSIGSLDFIRPQVWKGLIHDEVLRQCDGIDGIEDGILEDPRKCHFDPEPLLCNGTGTNCLSPGQVQIVKSIFEPLIDMTGITVYQAMQPGSEILAADRLYAGLPFPYSLEWFRYVVHQDPAWDPQNFSDVDIILAQDLNPFNIMTYPRDLDSFRQKSGKMLIYHGLQDNQITSYTTDAFLRHLTTNAPISVLDNYIRYFRISGMAHCNSGPGAWMIGQSSLGDVGWGREENVLAAMVDWVERDEAPETIQGVKFIDDVKGNMVLRRRRHCRWPYENSYIGIEGGNGRSWDDWKCVLQSV</sequence>
<evidence type="ECO:0000313" key="11">
    <source>
        <dbReference type="EMBL" id="EPE29434.1"/>
    </source>
</evidence>
<dbReference type="OrthoDB" id="3039123at2759"/>
<evidence type="ECO:0000256" key="7">
    <source>
        <dbReference type="ARBA" id="ARBA00022837"/>
    </source>
</evidence>
<evidence type="ECO:0000256" key="1">
    <source>
        <dbReference type="ARBA" id="ARBA00006249"/>
    </source>
</evidence>
<evidence type="ECO:0000256" key="2">
    <source>
        <dbReference type="ARBA" id="ARBA00022487"/>
    </source>
</evidence>
<dbReference type="KEGG" id="glz:GLAREA_00594"/>
<accession>S3CWV5</accession>
<dbReference type="Pfam" id="PF07519">
    <property type="entry name" value="Tannase"/>
    <property type="match status" value="2"/>
</dbReference>
<evidence type="ECO:0000256" key="6">
    <source>
        <dbReference type="ARBA" id="ARBA00022801"/>
    </source>
</evidence>
<dbReference type="PANTHER" id="PTHR33938">
    <property type="entry name" value="FERULOYL ESTERASE B-RELATED"/>
    <property type="match status" value="1"/>
</dbReference>
<dbReference type="EC" id="3.1.1.-" evidence="10"/>
<keyword evidence="2" id="KW-0719">Serine esterase</keyword>
<dbReference type="GO" id="GO:0030600">
    <property type="term" value="F:feruloyl esterase activity"/>
    <property type="evidence" value="ECO:0007669"/>
    <property type="project" value="UniProtKB-EC"/>
</dbReference>
<comment type="catalytic activity">
    <reaction evidence="9">
        <text>feruloyl-polysaccharide + H2O = ferulate + polysaccharide.</text>
        <dbReference type="EC" id="3.1.1.73"/>
    </reaction>
</comment>
<keyword evidence="4" id="KW-0479">Metal-binding</keyword>
<evidence type="ECO:0000256" key="9">
    <source>
        <dbReference type="ARBA" id="ARBA00034075"/>
    </source>
</evidence>
<keyword evidence="3" id="KW-0624">Polysaccharide degradation</keyword>
<evidence type="ECO:0000256" key="5">
    <source>
        <dbReference type="ARBA" id="ARBA00022729"/>
    </source>
</evidence>
<dbReference type="AlphaFoldDB" id="S3CWV5"/>
<dbReference type="EMBL" id="KE145367">
    <property type="protein sequence ID" value="EPE29434.1"/>
    <property type="molecule type" value="Genomic_DNA"/>
</dbReference>
<organism evidence="11 12">
    <name type="scientific">Glarea lozoyensis (strain ATCC 20868 / MF5171)</name>
    <dbReference type="NCBI Taxonomy" id="1116229"/>
    <lineage>
        <taxon>Eukaryota</taxon>
        <taxon>Fungi</taxon>
        <taxon>Dikarya</taxon>
        <taxon>Ascomycota</taxon>
        <taxon>Pezizomycotina</taxon>
        <taxon>Leotiomycetes</taxon>
        <taxon>Helotiales</taxon>
        <taxon>Helotiaceae</taxon>
        <taxon>Glarea</taxon>
    </lineage>
</organism>
<keyword evidence="3" id="KW-0119">Carbohydrate metabolism</keyword>
<dbReference type="RefSeq" id="XP_008083543.1">
    <property type="nucleotide sequence ID" value="XM_008085352.1"/>
</dbReference>
<evidence type="ECO:0000256" key="8">
    <source>
        <dbReference type="ARBA" id="ARBA00023157"/>
    </source>
</evidence>